<dbReference type="SUPFAM" id="SSF48371">
    <property type="entry name" value="ARM repeat"/>
    <property type="match status" value="1"/>
</dbReference>
<gene>
    <name evidence="1" type="ORF">CXY01_34130</name>
</gene>
<comment type="caution">
    <text evidence="1">The sequence shown here is derived from an EMBL/GenBank/DDBJ whole genome shotgun (WGS) entry which is preliminary data.</text>
</comment>
<organism evidence="1 2">
    <name type="scientific">Cellulomonas xylanilytica</name>
    <dbReference type="NCBI Taxonomy" id="233583"/>
    <lineage>
        <taxon>Bacteria</taxon>
        <taxon>Bacillati</taxon>
        <taxon>Actinomycetota</taxon>
        <taxon>Actinomycetes</taxon>
        <taxon>Micrococcales</taxon>
        <taxon>Cellulomonadaceae</taxon>
        <taxon>Cellulomonas</taxon>
    </lineage>
</organism>
<sequence length="146" mass="15395">MERDELRKALDRDELNYPALAAEAGPDAIDDLEALVAEDDPRIAPKAAYLAGLIDAEGSERVVDLAARSRHDVVRASAAASLASLTQDRASAIADRLLADPDAGIRARAVKSVGSLGGDLRASLRKVADEDDDPDVRDLARELGPG</sequence>
<dbReference type="Pfam" id="PF13646">
    <property type="entry name" value="HEAT_2"/>
    <property type="match status" value="1"/>
</dbReference>
<dbReference type="InterPro" id="IPR016024">
    <property type="entry name" value="ARM-type_fold"/>
</dbReference>
<dbReference type="Proteomes" id="UP000321118">
    <property type="component" value="Unassembled WGS sequence"/>
</dbReference>
<evidence type="ECO:0008006" key="3">
    <source>
        <dbReference type="Google" id="ProtNLM"/>
    </source>
</evidence>
<protein>
    <recommendedName>
        <fullName evidence="3">HEAT repeat domain-containing protein</fullName>
    </recommendedName>
</protein>
<dbReference type="Gene3D" id="1.25.10.10">
    <property type="entry name" value="Leucine-rich Repeat Variant"/>
    <property type="match status" value="1"/>
</dbReference>
<evidence type="ECO:0000313" key="1">
    <source>
        <dbReference type="EMBL" id="GEK22893.1"/>
    </source>
</evidence>
<dbReference type="AlphaFoldDB" id="A0A510V7Q3"/>
<proteinExistence type="predicted"/>
<keyword evidence="2" id="KW-1185">Reference proteome</keyword>
<reference evidence="1 2" key="1">
    <citation type="submission" date="2019-07" db="EMBL/GenBank/DDBJ databases">
        <title>Whole genome shotgun sequence of Cellulomonas xylanilytica NBRC 101102.</title>
        <authorList>
            <person name="Hosoyama A."/>
            <person name="Uohara A."/>
            <person name="Ohji S."/>
            <person name="Ichikawa N."/>
        </authorList>
    </citation>
    <scope>NUCLEOTIDE SEQUENCE [LARGE SCALE GENOMIC DNA]</scope>
    <source>
        <strain evidence="1 2">NBRC 101102</strain>
    </source>
</reference>
<dbReference type="InterPro" id="IPR011989">
    <property type="entry name" value="ARM-like"/>
</dbReference>
<dbReference type="EMBL" id="BJUB01000011">
    <property type="protein sequence ID" value="GEK22893.1"/>
    <property type="molecule type" value="Genomic_DNA"/>
</dbReference>
<dbReference type="OrthoDB" id="979426at2"/>
<accession>A0A510V7Q3</accession>
<evidence type="ECO:0000313" key="2">
    <source>
        <dbReference type="Proteomes" id="UP000321118"/>
    </source>
</evidence>
<name>A0A510V7Q3_9CELL</name>
<dbReference type="RefSeq" id="WP_146929683.1">
    <property type="nucleotide sequence ID" value="NZ_BJUB01000011.1"/>
</dbReference>